<dbReference type="AlphaFoldDB" id="A0A3P6QKH5"/>
<dbReference type="Proteomes" id="UP000281553">
    <property type="component" value="Unassembled WGS sequence"/>
</dbReference>
<name>A0A3P6QKH5_DIBLA</name>
<gene>
    <name evidence="2" type="ORF">DILT_LOCUS418</name>
</gene>
<feature type="compositionally biased region" description="Polar residues" evidence="1">
    <location>
        <begin position="25"/>
        <end position="34"/>
    </location>
</feature>
<evidence type="ECO:0000256" key="1">
    <source>
        <dbReference type="SAM" id="MobiDB-lite"/>
    </source>
</evidence>
<feature type="region of interest" description="Disordered" evidence="1">
    <location>
        <begin position="1"/>
        <end position="54"/>
    </location>
</feature>
<organism evidence="2 3">
    <name type="scientific">Dibothriocephalus latus</name>
    <name type="common">Fish tapeworm</name>
    <name type="synonym">Diphyllobothrium latum</name>
    <dbReference type="NCBI Taxonomy" id="60516"/>
    <lineage>
        <taxon>Eukaryota</taxon>
        <taxon>Metazoa</taxon>
        <taxon>Spiralia</taxon>
        <taxon>Lophotrochozoa</taxon>
        <taxon>Platyhelminthes</taxon>
        <taxon>Cestoda</taxon>
        <taxon>Eucestoda</taxon>
        <taxon>Diphyllobothriidea</taxon>
        <taxon>Diphyllobothriidae</taxon>
        <taxon>Dibothriocephalus</taxon>
    </lineage>
</organism>
<proteinExistence type="predicted"/>
<keyword evidence="3" id="KW-1185">Reference proteome</keyword>
<evidence type="ECO:0000313" key="2">
    <source>
        <dbReference type="EMBL" id="VDK32411.1"/>
    </source>
</evidence>
<dbReference type="EMBL" id="UYRU01001728">
    <property type="protein sequence ID" value="VDK32411.1"/>
    <property type="molecule type" value="Genomic_DNA"/>
</dbReference>
<sequence length="102" mass="11589">MKIGDDTSEDVSASIYDWPWPPTPHTGNQCSRPSSIEDPVNQPQVTTPELDNGKDYYDYEYPYNQCCESETLRQLLATLAFGKLNQTVQQRSGYGYMNPTTE</sequence>
<protein>
    <submittedName>
        <fullName evidence="2">Uncharacterized protein</fullName>
    </submittedName>
</protein>
<reference evidence="2 3" key="1">
    <citation type="submission" date="2018-11" db="EMBL/GenBank/DDBJ databases">
        <authorList>
            <consortium name="Pathogen Informatics"/>
        </authorList>
    </citation>
    <scope>NUCLEOTIDE SEQUENCE [LARGE SCALE GENOMIC DNA]</scope>
</reference>
<accession>A0A3P6QKH5</accession>
<evidence type="ECO:0000313" key="3">
    <source>
        <dbReference type="Proteomes" id="UP000281553"/>
    </source>
</evidence>